<comment type="caution">
    <text evidence="11">The sequence shown here is derived from an EMBL/GenBank/DDBJ whole genome shotgun (WGS) entry which is preliminary data.</text>
</comment>
<evidence type="ECO:0000256" key="8">
    <source>
        <dbReference type="ARBA" id="ARBA00038436"/>
    </source>
</evidence>
<dbReference type="GO" id="GO:0015740">
    <property type="term" value="P:C4-dicarboxylate transport"/>
    <property type="evidence" value="ECO:0007669"/>
    <property type="project" value="TreeGrafter"/>
</dbReference>
<evidence type="ECO:0000313" key="11">
    <source>
        <dbReference type="EMBL" id="KXF75249.1"/>
    </source>
</evidence>
<evidence type="ECO:0000256" key="7">
    <source>
        <dbReference type="ARBA" id="ARBA00023136"/>
    </source>
</evidence>
<proteinExistence type="inferred from homology"/>
<evidence type="ECO:0000256" key="2">
    <source>
        <dbReference type="ARBA" id="ARBA00022448"/>
    </source>
</evidence>
<dbReference type="PANTHER" id="PTHR35011:SF2">
    <property type="entry name" value="2,3-DIKETO-L-GULONATE TRAP TRANSPORTER SMALL PERMEASE PROTEIN YIAM"/>
    <property type="match status" value="1"/>
</dbReference>
<feature type="transmembrane region" description="Helical" evidence="9">
    <location>
        <begin position="95"/>
        <end position="115"/>
    </location>
</feature>
<reference evidence="11 12" key="1">
    <citation type="submission" date="2015-11" db="EMBL/GenBank/DDBJ databases">
        <title>Draft genome sequence of Paramesorhizobium deserti A-3-E, a strain highly resistant to diverse beta-lactam antibiotics.</title>
        <authorList>
            <person name="Lv R."/>
            <person name="Yang X."/>
            <person name="Fang N."/>
            <person name="Guo J."/>
            <person name="Luo X."/>
            <person name="Peng F."/>
            <person name="Yang R."/>
            <person name="Cui Y."/>
            <person name="Fang C."/>
            <person name="Song Y."/>
        </authorList>
    </citation>
    <scope>NUCLEOTIDE SEQUENCE [LARGE SCALE GENOMIC DNA]</scope>
    <source>
        <strain evidence="11 12">A-3-E</strain>
    </source>
</reference>
<organism evidence="11 12">
    <name type="scientific">Paramesorhizobium deserti</name>
    <dbReference type="NCBI Taxonomy" id="1494590"/>
    <lineage>
        <taxon>Bacteria</taxon>
        <taxon>Pseudomonadati</taxon>
        <taxon>Pseudomonadota</taxon>
        <taxon>Alphaproteobacteria</taxon>
        <taxon>Hyphomicrobiales</taxon>
        <taxon>Phyllobacteriaceae</taxon>
        <taxon>Paramesorhizobium</taxon>
    </lineage>
</organism>
<evidence type="ECO:0000256" key="5">
    <source>
        <dbReference type="ARBA" id="ARBA00022692"/>
    </source>
</evidence>
<dbReference type="STRING" id="1494590.ATN84_20865"/>
<dbReference type="EMBL" id="LNTU01000039">
    <property type="protein sequence ID" value="KXF75249.1"/>
    <property type="molecule type" value="Genomic_DNA"/>
</dbReference>
<evidence type="ECO:0000256" key="9">
    <source>
        <dbReference type="RuleBase" id="RU369079"/>
    </source>
</evidence>
<comment type="subunit">
    <text evidence="9">The complex comprises the extracytoplasmic solute receptor protein and the two transmembrane proteins.</text>
</comment>
<name>A0A135HPX2_9HYPH</name>
<keyword evidence="4 9" id="KW-0997">Cell inner membrane</keyword>
<protein>
    <recommendedName>
        <fullName evidence="9">TRAP transporter small permease protein</fullName>
    </recommendedName>
</protein>
<gene>
    <name evidence="11" type="ORF">ATN84_20865</name>
</gene>
<evidence type="ECO:0000256" key="3">
    <source>
        <dbReference type="ARBA" id="ARBA00022475"/>
    </source>
</evidence>
<dbReference type="PANTHER" id="PTHR35011">
    <property type="entry name" value="2,3-DIKETO-L-GULONATE TRAP TRANSPORTER SMALL PERMEASE PROTEIN YIAM"/>
    <property type="match status" value="1"/>
</dbReference>
<dbReference type="GO" id="GO:0022857">
    <property type="term" value="F:transmembrane transporter activity"/>
    <property type="evidence" value="ECO:0007669"/>
    <property type="project" value="UniProtKB-UniRule"/>
</dbReference>
<comment type="function">
    <text evidence="9">Part of the tripartite ATP-independent periplasmic (TRAP) transport system.</text>
</comment>
<evidence type="ECO:0000256" key="4">
    <source>
        <dbReference type="ARBA" id="ARBA00022519"/>
    </source>
</evidence>
<dbReference type="AlphaFoldDB" id="A0A135HPX2"/>
<keyword evidence="3" id="KW-1003">Cell membrane</keyword>
<dbReference type="Pfam" id="PF04290">
    <property type="entry name" value="DctQ"/>
    <property type="match status" value="1"/>
</dbReference>
<keyword evidence="6 9" id="KW-1133">Transmembrane helix</keyword>
<evidence type="ECO:0000313" key="12">
    <source>
        <dbReference type="Proteomes" id="UP000070107"/>
    </source>
</evidence>
<keyword evidence="2 9" id="KW-0813">Transport</keyword>
<evidence type="ECO:0000256" key="1">
    <source>
        <dbReference type="ARBA" id="ARBA00004429"/>
    </source>
</evidence>
<keyword evidence="7 9" id="KW-0472">Membrane</keyword>
<dbReference type="InterPro" id="IPR055348">
    <property type="entry name" value="DctQ"/>
</dbReference>
<accession>A0A135HPX2</accession>
<comment type="similarity">
    <text evidence="8 9">Belongs to the TRAP transporter small permease family.</text>
</comment>
<evidence type="ECO:0000256" key="6">
    <source>
        <dbReference type="ARBA" id="ARBA00022989"/>
    </source>
</evidence>
<dbReference type="OrthoDB" id="8449485at2"/>
<dbReference type="GO" id="GO:0005886">
    <property type="term" value="C:plasma membrane"/>
    <property type="evidence" value="ECO:0007669"/>
    <property type="project" value="UniProtKB-SubCell"/>
</dbReference>
<feature type="transmembrane region" description="Helical" evidence="9">
    <location>
        <begin position="135"/>
        <end position="157"/>
    </location>
</feature>
<keyword evidence="12" id="KW-1185">Reference proteome</keyword>
<keyword evidence="5 9" id="KW-0812">Transmembrane</keyword>
<dbReference type="Proteomes" id="UP000070107">
    <property type="component" value="Unassembled WGS sequence"/>
</dbReference>
<evidence type="ECO:0000259" key="10">
    <source>
        <dbReference type="Pfam" id="PF04290"/>
    </source>
</evidence>
<sequence>MRIGSVVRTAGGGLKAVSLACRTMAIFLLALMALLIVTQVVGRNIFNLGMPWADELARFSGIALVFLSVPLLALRGQHVAVDLVPMMLPQHLRRYVLAFIEIAISAFCLLTLYGFQSFLSRAGKFATPAIGISNWLFYAPALLGFILLLMISLLRLAGLFTQSADMPEDSAAS</sequence>
<feature type="transmembrane region" description="Helical" evidence="9">
    <location>
        <begin position="12"/>
        <end position="36"/>
    </location>
</feature>
<feature type="domain" description="Tripartite ATP-independent periplasmic transporters DctQ component" evidence="10">
    <location>
        <begin position="32"/>
        <end position="160"/>
    </location>
</feature>
<dbReference type="InterPro" id="IPR007387">
    <property type="entry name" value="TRAP_DctQ"/>
</dbReference>
<feature type="transmembrane region" description="Helical" evidence="9">
    <location>
        <begin position="56"/>
        <end position="74"/>
    </location>
</feature>
<comment type="subcellular location">
    <subcellularLocation>
        <location evidence="1 9">Cell inner membrane</location>
        <topology evidence="1 9">Multi-pass membrane protein</topology>
    </subcellularLocation>
</comment>